<evidence type="ECO:0000256" key="3">
    <source>
        <dbReference type="ARBA" id="ARBA00022692"/>
    </source>
</evidence>
<dbReference type="Proteomes" id="UP000694888">
    <property type="component" value="Unplaced"/>
</dbReference>
<dbReference type="Pfam" id="PF07690">
    <property type="entry name" value="MFS_1"/>
    <property type="match status" value="1"/>
</dbReference>
<feature type="transmembrane region" description="Helical" evidence="7">
    <location>
        <begin position="56"/>
        <end position="78"/>
    </location>
</feature>
<feature type="transmembrane region" description="Helical" evidence="7">
    <location>
        <begin position="512"/>
        <end position="535"/>
    </location>
</feature>
<dbReference type="GeneID" id="101846752"/>
<name>A0ABM1A5D0_APLCA</name>
<evidence type="ECO:0000259" key="8">
    <source>
        <dbReference type="PROSITE" id="PS50850"/>
    </source>
</evidence>
<dbReference type="Gene3D" id="1.20.1250.20">
    <property type="entry name" value="MFS general substrate transporter like domains"/>
    <property type="match status" value="2"/>
</dbReference>
<feature type="transmembrane region" description="Helical" evidence="7">
    <location>
        <begin position="125"/>
        <end position="144"/>
    </location>
</feature>
<feature type="region of interest" description="Disordered" evidence="6">
    <location>
        <begin position="441"/>
        <end position="466"/>
    </location>
</feature>
<evidence type="ECO:0000256" key="7">
    <source>
        <dbReference type="SAM" id="Phobius"/>
    </source>
</evidence>
<keyword evidence="5 7" id="KW-0472">Membrane</keyword>
<evidence type="ECO:0000313" key="12">
    <source>
        <dbReference type="RefSeq" id="XP_035827106.1"/>
    </source>
</evidence>
<feature type="region of interest" description="Disordered" evidence="6">
    <location>
        <begin position="1"/>
        <end position="23"/>
    </location>
</feature>
<evidence type="ECO:0000256" key="6">
    <source>
        <dbReference type="SAM" id="MobiDB-lite"/>
    </source>
</evidence>
<reference evidence="10 11" key="1">
    <citation type="submission" date="2025-05" db="UniProtKB">
        <authorList>
            <consortium name="RefSeq"/>
        </authorList>
    </citation>
    <scope>IDENTIFICATION</scope>
</reference>
<sequence length="725" mass="79538">MEIEEENKDPAIGKDGPENGRGFEGVGGAHGSSCVQQLMVKLRIVKGDATPVNWKYIMMVVLALFSSSSTLTFLFPFLPEMIMSFGYSEEDKGKYGGYVAGCVFAGRVFGSVFWGWLADRRGRKLVLLITIALNGLFAFLFGFAKNLGLAMFFRFMCGAVNGTVGTSKAILYDISDNSNQAIGMAFLSIAWALGLIIGPLMGGVLASPAVKYPSVFDADGIFGEFPYLLTTLFPLITCILIFLFILVKFDETFVSEVKRKKTTVVYVEKEEEDNPSLKKEAGDCSEWTILHAKDAWTSQSSMHNLGQSIQSFSLEAEPLGLLALQMGRKEQSYEPDTSLPVRRQHMQSQPNLSVDVTADLKDEFVSQKLPSQYSKSTPNVFDLEYEKASLKQIFEGVNSSTNEGQLDWSVTTTNPRVRNGYNDGQNPNGCVKTADIESNPWRSKTSGVAQSTGINGDVNGKDDPVAAEKGDRSRQVLLQVSEEREESVCSCMVWCCRTPCCRPASGSSLAKLLLYTDVWAAIMLYTVLSFTTIGVEDIFPVFASTRKDLGGLGFSTDEIGVAIGTMTIPLLVLQLKLFPFLEEKMGVRRVTMLSCVVCLVTCQMLPLVRLLSDNPIWLWFCLFLIQLPNKIAVNSCFAGSALLINNCAAQELAGQVNGLAMMSTAIGRSVAPVFAGGLFTWTVTYGPGIGFPFDTSFPFFVLGMIYIITVFECLHINARLDKQKK</sequence>
<feature type="transmembrane region" description="Helical" evidence="7">
    <location>
        <begin position="225"/>
        <end position="249"/>
    </location>
</feature>
<dbReference type="PROSITE" id="PS50850">
    <property type="entry name" value="MFS"/>
    <property type="match status" value="1"/>
</dbReference>
<feature type="transmembrane region" description="Helical" evidence="7">
    <location>
        <begin position="590"/>
        <end position="611"/>
    </location>
</feature>
<dbReference type="InterPro" id="IPR011701">
    <property type="entry name" value="MFS"/>
</dbReference>
<dbReference type="InterPro" id="IPR036259">
    <property type="entry name" value="MFS_trans_sf"/>
</dbReference>
<dbReference type="InterPro" id="IPR001958">
    <property type="entry name" value="Tet-R_TetA/multi-R_MdtG-like"/>
</dbReference>
<keyword evidence="4 7" id="KW-1133">Transmembrane helix</keyword>
<keyword evidence="3 7" id="KW-0812">Transmembrane</keyword>
<feature type="transmembrane region" description="Helical" evidence="7">
    <location>
        <begin position="150"/>
        <end position="171"/>
    </location>
</feature>
<dbReference type="PANTHER" id="PTHR23504:SF15">
    <property type="entry name" value="MAJOR FACILITATOR SUPERFAMILY (MFS) PROFILE DOMAIN-CONTAINING PROTEIN"/>
    <property type="match status" value="1"/>
</dbReference>
<gene>
    <name evidence="10 11 12" type="primary">LOC101846752</name>
</gene>
<feature type="compositionally biased region" description="Basic and acidic residues" evidence="6">
    <location>
        <begin position="8"/>
        <end position="18"/>
    </location>
</feature>
<keyword evidence="2" id="KW-0813">Transport</keyword>
<dbReference type="RefSeq" id="XP_005103984.2">
    <property type="nucleotide sequence ID" value="XM_005103927.3"/>
</dbReference>
<feature type="transmembrane region" description="Helical" evidence="7">
    <location>
        <begin position="665"/>
        <end position="685"/>
    </location>
</feature>
<feature type="transmembrane region" description="Helical" evidence="7">
    <location>
        <begin position="697"/>
        <end position="718"/>
    </location>
</feature>
<feature type="domain" description="Major facilitator superfamily (MFS) profile" evidence="8">
    <location>
        <begin position="56"/>
        <end position="721"/>
    </location>
</feature>
<keyword evidence="9" id="KW-1185">Reference proteome</keyword>
<dbReference type="PRINTS" id="PR01035">
    <property type="entry name" value="TCRTETA"/>
</dbReference>
<accession>A0ABM1A5D0</accession>
<dbReference type="PANTHER" id="PTHR23504">
    <property type="entry name" value="MAJOR FACILITATOR SUPERFAMILY DOMAIN-CONTAINING PROTEIN 10"/>
    <property type="match status" value="1"/>
</dbReference>
<protein>
    <submittedName>
        <fullName evidence="10 11">Uncharacterized protein LOC101846752</fullName>
    </submittedName>
</protein>
<evidence type="ECO:0000256" key="1">
    <source>
        <dbReference type="ARBA" id="ARBA00004141"/>
    </source>
</evidence>
<evidence type="ECO:0000256" key="2">
    <source>
        <dbReference type="ARBA" id="ARBA00022448"/>
    </source>
</evidence>
<evidence type="ECO:0000313" key="10">
    <source>
        <dbReference type="RefSeq" id="XP_005103984.2"/>
    </source>
</evidence>
<evidence type="ECO:0000313" key="11">
    <source>
        <dbReference type="RefSeq" id="XP_012941139.1"/>
    </source>
</evidence>
<proteinExistence type="predicted"/>
<evidence type="ECO:0000313" key="9">
    <source>
        <dbReference type="Proteomes" id="UP000694888"/>
    </source>
</evidence>
<organism evidence="9 11">
    <name type="scientific">Aplysia californica</name>
    <name type="common">California sea hare</name>
    <dbReference type="NCBI Taxonomy" id="6500"/>
    <lineage>
        <taxon>Eukaryota</taxon>
        <taxon>Metazoa</taxon>
        <taxon>Spiralia</taxon>
        <taxon>Lophotrochozoa</taxon>
        <taxon>Mollusca</taxon>
        <taxon>Gastropoda</taxon>
        <taxon>Heterobranchia</taxon>
        <taxon>Euthyneura</taxon>
        <taxon>Tectipleura</taxon>
        <taxon>Aplysiida</taxon>
        <taxon>Aplysioidea</taxon>
        <taxon>Aplysiidae</taxon>
        <taxon>Aplysia</taxon>
    </lineage>
</organism>
<dbReference type="RefSeq" id="XP_012941139.1">
    <property type="nucleotide sequence ID" value="XM_013085685.2"/>
</dbReference>
<dbReference type="RefSeq" id="XP_035827106.1">
    <property type="nucleotide sequence ID" value="XM_035971213.1"/>
</dbReference>
<evidence type="ECO:0000256" key="4">
    <source>
        <dbReference type="ARBA" id="ARBA00022989"/>
    </source>
</evidence>
<feature type="compositionally biased region" description="Polar residues" evidence="6">
    <location>
        <begin position="441"/>
        <end position="454"/>
    </location>
</feature>
<feature type="transmembrane region" description="Helical" evidence="7">
    <location>
        <begin position="98"/>
        <end position="118"/>
    </location>
</feature>
<evidence type="ECO:0000256" key="5">
    <source>
        <dbReference type="ARBA" id="ARBA00023136"/>
    </source>
</evidence>
<dbReference type="InterPro" id="IPR020846">
    <property type="entry name" value="MFS_dom"/>
</dbReference>
<feature type="transmembrane region" description="Helical" evidence="7">
    <location>
        <begin position="617"/>
        <end position="644"/>
    </location>
</feature>
<comment type="subcellular location">
    <subcellularLocation>
        <location evidence="1">Membrane</location>
        <topology evidence="1">Multi-pass membrane protein</topology>
    </subcellularLocation>
</comment>
<dbReference type="SUPFAM" id="SSF103473">
    <property type="entry name" value="MFS general substrate transporter"/>
    <property type="match status" value="1"/>
</dbReference>
<feature type="transmembrane region" description="Helical" evidence="7">
    <location>
        <begin position="559"/>
        <end position="578"/>
    </location>
</feature>
<feature type="transmembrane region" description="Helical" evidence="7">
    <location>
        <begin position="183"/>
        <end position="205"/>
    </location>
</feature>